<dbReference type="SUPFAM" id="SSF51735">
    <property type="entry name" value="NAD(P)-binding Rossmann-fold domains"/>
    <property type="match status" value="1"/>
</dbReference>
<dbReference type="RefSeq" id="WP_343036870.1">
    <property type="nucleotide sequence ID" value="NZ_JACBZX010000001.1"/>
</dbReference>
<evidence type="ECO:0000256" key="1">
    <source>
        <dbReference type="ARBA" id="ARBA00023002"/>
    </source>
</evidence>
<dbReference type="InterPro" id="IPR036291">
    <property type="entry name" value="NAD(P)-bd_dom_sf"/>
</dbReference>
<keyword evidence="1" id="KW-0560">Oxidoreductase</keyword>
<accession>A0A852WXR1</accession>
<keyword evidence="2" id="KW-0520">NAD</keyword>
<proteinExistence type="predicted"/>
<sequence length="306" mass="31969">MLTVTFPDDSWREDVGPVEGVDALVWDPAGGPPPEAEIDVVVAPYMSGSGWLDGLPQAPSTRLVQLLTAGFDGVPERLPEGVRLANAKGVHDTATAELALALVLAAQRGLDEFAAAQRRGEWLPARVRPGLADHRVLLLGYGSVGRAIAARLAPFEVRLTAVASRARGGDELVDQVHGIDELSALLPDHDIVVSVLPGSAATAGILDEGALAALPDGALVVNVGRGSALVTDAALAEVGRLRFALDVTDPEPLPPEHPLWSADGVIISPHTGGPSEAFRPRAVALLREQLTRLARGDEPMHLVATP</sequence>
<gene>
    <name evidence="4" type="ORF">BJY28_000055</name>
</gene>
<dbReference type="Pfam" id="PF02826">
    <property type="entry name" value="2-Hacid_dh_C"/>
    <property type="match status" value="1"/>
</dbReference>
<evidence type="ECO:0000313" key="5">
    <source>
        <dbReference type="Proteomes" id="UP000592181"/>
    </source>
</evidence>
<dbReference type="GO" id="GO:0016491">
    <property type="term" value="F:oxidoreductase activity"/>
    <property type="evidence" value="ECO:0007669"/>
    <property type="project" value="UniProtKB-KW"/>
</dbReference>
<comment type="caution">
    <text evidence="4">The sequence shown here is derived from an EMBL/GenBank/DDBJ whole genome shotgun (WGS) entry which is preliminary data.</text>
</comment>
<organism evidence="4 5">
    <name type="scientific">Janibacter alkaliphilus</name>
    <dbReference type="NCBI Taxonomy" id="1069963"/>
    <lineage>
        <taxon>Bacteria</taxon>
        <taxon>Bacillati</taxon>
        <taxon>Actinomycetota</taxon>
        <taxon>Actinomycetes</taxon>
        <taxon>Micrococcales</taxon>
        <taxon>Intrasporangiaceae</taxon>
        <taxon>Janibacter</taxon>
    </lineage>
</organism>
<evidence type="ECO:0000259" key="3">
    <source>
        <dbReference type="Pfam" id="PF02826"/>
    </source>
</evidence>
<reference evidence="4 5" key="1">
    <citation type="submission" date="2020-07" db="EMBL/GenBank/DDBJ databases">
        <title>Sequencing the genomes of 1000 actinobacteria strains.</title>
        <authorList>
            <person name="Klenk H.-P."/>
        </authorList>
    </citation>
    <scope>NUCLEOTIDE SEQUENCE [LARGE SCALE GENOMIC DNA]</scope>
    <source>
        <strain evidence="4 5">DSM 24723</strain>
    </source>
</reference>
<evidence type="ECO:0000313" key="4">
    <source>
        <dbReference type="EMBL" id="NYG35586.1"/>
    </source>
</evidence>
<name>A0A852WXR1_9MICO</name>
<feature type="domain" description="D-isomer specific 2-hydroxyacid dehydrogenase NAD-binding" evidence="3">
    <location>
        <begin position="100"/>
        <end position="272"/>
    </location>
</feature>
<dbReference type="PANTHER" id="PTHR43333">
    <property type="entry name" value="2-HACID_DH_C DOMAIN-CONTAINING PROTEIN"/>
    <property type="match status" value="1"/>
</dbReference>
<protein>
    <submittedName>
        <fullName evidence="4">Phosphoglycerate dehydrogenase-like enzyme</fullName>
    </submittedName>
</protein>
<dbReference type="Gene3D" id="3.40.50.720">
    <property type="entry name" value="NAD(P)-binding Rossmann-like Domain"/>
    <property type="match status" value="2"/>
</dbReference>
<dbReference type="EMBL" id="JACBZX010000001">
    <property type="protein sequence ID" value="NYG35586.1"/>
    <property type="molecule type" value="Genomic_DNA"/>
</dbReference>
<dbReference type="PANTHER" id="PTHR43333:SF1">
    <property type="entry name" value="D-ISOMER SPECIFIC 2-HYDROXYACID DEHYDROGENASE NAD-BINDING DOMAIN-CONTAINING PROTEIN"/>
    <property type="match status" value="1"/>
</dbReference>
<keyword evidence="5" id="KW-1185">Reference proteome</keyword>
<dbReference type="InterPro" id="IPR006140">
    <property type="entry name" value="D-isomer_DH_NAD-bd"/>
</dbReference>
<dbReference type="Proteomes" id="UP000592181">
    <property type="component" value="Unassembled WGS sequence"/>
</dbReference>
<dbReference type="GO" id="GO:0051287">
    <property type="term" value="F:NAD binding"/>
    <property type="evidence" value="ECO:0007669"/>
    <property type="project" value="InterPro"/>
</dbReference>
<dbReference type="AlphaFoldDB" id="A0A852WXR1"/>
<evidence type="ECO:0000256" key="2">
    <source>
        <dbReference type="ARBA" id="ARBA00023027"/>
    </source>
</evidence>